<dbReference type="GO" id="GO:0035770">
    <property type="term" value="C:ribonucleoprotein granule"/>
    <property type="evidence" value="ECO:0007669"/>
    <property type="project" value="TreeGrafter"/>
</dbReference>
<keyword evidence="4" id="KW-1185">Reference proteome</keyword>
<organism evidence="3 4">
    <name type="scientific">Cystoisospora suis</name>
    <dbReference type="NCBI Taxonomy" id="483139"/>
    <lineage>
        <taxon>Eukaryota</taxon>
        <taxon>Sar</taxon>
        <taxon>Alveolata</taxon>
        <taxon>Apicomplexa</taxon>
        <taxon>Conoidasida</taxon>
        <taxon>Coccidia</taxon>
        <taxon>Eucoccidiorida</taxon>
        <taxon>Eimeriorina</taxon>
        <taxon>Sarcocystidae</taxon>
        <taxon>Cystoisospora</taxon>
    </lineage>
</organism>
<comment type="caution">
    <text evidence="3">The sequence shown here is derived from an EMBL/GenBank/DDBJ whole genome shotgun (WGS) entry which is preliminary data.</text>
</comment>
<feature type="compositionally biased region" description="Basic and acidic residues" evidence="1">
    <location>
        <begin position="39"/>
        <end position="55"/>
    </location>
</feature>
<feature type="region of interest" description="Disordered" evidence="1">
    <location>
        <begin position="910"/>
        <end position="1001"/>
    </location>
</feature>
<dbReference type="EMBL" id="MIGC01001908">
    <property type="protein sequence ID" value="PHJ21993.1"/>
    <property type="molecule type" value="Genomic_DNA"/>
</dbReference>
<evidence type="ECO:0000256" key="2">
    <source>
        <dbReference type="SAM" id="Phobius"/>
    </source>
</evidence>
<feature type="region of interest" description="Disordered" evidence="1">
    <location>
        <begin position="776"/>
        <end position="851"/>
    </location>
</feature>
<evidence type="ECO:0000313" key="4">
    <source>
        <dbReference type="Proteomes" id="UP000221165"/>
    </source>
</evidence>
<evidence type="ECO:0000256" key="1">
    <source>
        <dbReference type="SAM" id="MobiDB-lite"/>
    </source>
</evidence>
<feature type="transmembrane region" description="Helical" evidence="2">
    <location>
        <begin position="117"/>
        <end position="135"/>
    </location>
</feature>
<gene>
    <name evidence="3" type="ORF">CSUI_004159</name>
</gene>
<feature type="compositionally biased region" description="Basic residues" evidence="1">
    <location>
        <begin position="56"/>
        <end position="66"/>
    </location>
</feature>
<dbReference type="GO" id="GO:0005759">
    <property type="term" value="C:mitochondrial matrix"/>
    <property type="evidence" value="ECO:0007669"/>
    <property type="project" value="TreeGrafter"/>
</dbReference>
<evidence type="ECO:0000313" key="3">
    <source>
        <dbReference type="EMBL" id="PHJ21993.1"/>
    </source>
</evidence>
<sequence length="1615" mass="182171">MGLQAVREAPSRGWTTNFSRGDLSTAKDVMRCPSLSRMSQERHPYERRTHQEKQQKHFFHPPRKKSEKATSRRGDMSRPWLVSTCHDSRLLVLSVPFKKRSRDLGQNLIRSNIYRKAFFVFVSLFLGLFLFFTSYTPEGVGPLSIALCAAAPVRQPFNLSGRLSPRGYTNWRLPTTFFTENPYMQRRNREKDIPVRPPSLNRLFSCLLSPHTLSSSLEPFSFRHPSLYQKCSLTSIWPLSSFQTEIHPIGLKLPVYRLASLRPLLSFAPPSKRPRRFPSSLLISAAILTRHSLSCCLAPSRSHQAKASPPCRSLTSLLQKRPASFSPLHARYPGFLSPCLSHSSSLKGSHSNVSFPSSLAPIRFAEKKPRRPCLLPLCSLPHRGHVSSSIFLPSLGSPTSTYPTPSPQGGVGAKSFYRGCPLLARNLYSSFFQDEDDEEEGDEDHTDSNEEEEQEEHNSRREEDDRPVTSFLSHKDLSFSQDLPFSDRSRLKPPILSRDFSSHLHPSSQRTPLLPFHLYLSHRLSSARYVEPVLRLVSKYRSRMDDVHGAIALQSLAKIISAYEEEPISHFNHASSLRRKRLGSTSFSSHPPYSSPRKAQEDPERRGTRGSTTMTGTAVGDTHQEEGEEEEDEFDLTQKWKSLVTNEEFLSLLQDLALKLQLRGFSRVIDLAVVPWSLAKLRLYLLPSLRPLVYQLLRAVDVHSDDKAEDRKEEEEQDPHRVSPVFEELLEPNGSCRQKEKNQQTTETAKETLHPHLHLSVPHANASDAVSSSVSLSSCQLGSSGDRSSPMDREESFHAPSLHDKGTNPDSMQEHKAIPSKSLQQGLSQKNKKEGKKKGVSSRRPRDRTLRMLRPSGLAMLVWGASKCRYSNEVFWNVKVTQALLEKAAFLSAQEVSICLYALANLGPLLSPSSSSRATSTSSSATREQPDGDLSSENDTSFRFGSTWGEGDRDERQNERHTDRLPTLQEEDSTRDTTEKSSFEMIGNDKEKKKKKKDDDDEAVRLMTASAGQLPQRGMMNGSYLDQTLEALCRQALRRLSEMSGQGLSNVAWALTKLNRPSLRDCMHQVFEEIAREVRQRAHTFDVQTATILLYAFSRVNCQDRGVLQTLSDLLAHRVRHFRAPNFSMCCWALAKWAVENVHFKRLGESIFTALQEEDSLRSYSQQELIVILWSLVRAVPSSNDTERLARRILIEIKKRNETEKADFRAVDVAMILHACSLAGVTDVELLEYQLRQVMPTLLSTGKCSLAELAWIAASLAHLGVSDQTFLSAAASYFEAKRPEKLDLSTVKFLVSFLFSSVHLLPTLHQDCSATRRLLDLVKSMVMNGPATLSSSHSLPSPFASSSPPSVSFPNELLLSEETRSSSLSVVSTPSSPFGETSTCLETEERLNLNRKERMIKEEEEHFVKQEFIQLPGGSSIHVPFNVFVDALTALVRSGILSADAHPEVSDRILTCVERHMDDLHGAEWIKLDEVIKRLRLSGDPRWRRILSEIPSTLQRRYIAAQEKPPDSRQEEVLRGAADQVEDQEGSFLRNVRDHDEFEIVDEEDIERYYAEGRHSQREEDLQDDIEIDLNDPGGRRDAHGIPEGVDPADVLSVDDFYDLLGKKSASLRGR</sequence>
<feature type="compositionally biased region" description="Basic and acidic residues" evidence="1">
    <location>
        <begin position="456"/>
        <end position="468"/>
    </location>
</feature>
<dbReference type="VEuPathDB" id="ToxoDB:CSUI_004159"/>
<feature type="region of interest" description="Disordered" evidence="1">
    <location>
        <begin position="435"/>
        <end position="468"/>
    </location>
</feature>
<keyword evidence="2" id="KW-0472">Membrane</keyword>
<feature type="region of interest" description="Disordered" evidence="1">
    <location>
        <begin position="582"/>
        <end position="634"/>
    </location>
</feature>
<keyword evidence="2" id="KW-1133">Transmembrane helix</keyword>
<reference evidence="3 4" key="1">
    <citation type="journal article" date="2017" name="Int. J. Parasitol.">
        <title>The genome of the protozoan parasite Cystoisospora suis and a reverse vaccinology approach to identify vaccine candidates.</title>
        <authorList>
            <person name="Palmieri N."/>
            <person name="Shrestha A."/>
            <person name="Ruttkowski B."/>
            <person name="Beck T."/>
            <person name="Vogl C."/>
            <person name="Tomley F."/>
            <person name="Blake D.P."/>
            <person name="Joachim A."/>
        </authorList>
    </citation>
    <scope>NUCLEOTIDE SEQUENCE [LARGE SCALE GENOMIC DNA]</scope>
    <source>
        <strain evidence="3 4">Wien I</strain>
    </source>
</reference>
<feature type="compositionally biased region" description="Basic residues" evidence="1">
    <location>
        <begin position="833"/>
        <end position="846"/>
    </location>
</feature>
<dbReference type="RefSeq" id="XP_067923671.1">
    <property type="nucleotide sequence ID" value="XM_068064353.1"/>
</dbReference>
<dbReference type="PANTHER" id="PTHR21228:SF40">
    <property type="entry name" value="LD45607P"/>
    <property type="match status" value="1"/>
</dbReference>
<feature type="compositionally biased region" description="Basic and acidic residues" evidence="1">
    <location>
        <begin position="972"/>
        <end position="991"/>
    </location>
</feature>
<feature type="compositionally biased region" description="Acidic residues" evidence="1">
    <location>
        <begin position="435"/>
        <end position="455"/>
    </location>
</feature>
<feature type="compositionally biased region" description="Low complexity" evidence="1">
    <location>
        <begin position="776"/>
        <end position="786"/>
    </location>
</feature>
<dbReference type="GO" id="GO:0000963">
    <property type="term" value="P:mitochondrial RNA processing"/>
    <property type="evidence" value="ECO:0007669"/>
    <property type="project" value="TreeGrafter"/>
</dbReference>
<feature type="region of interest" description="Disordered" evidence="1">
    <location>
        <begin position="707"/>
        <end position="751"/>
    </location>
</feature>
<feature type="region of interest" description="Disordered" evidence="1">
    <location>
        <begin position="1557"/>
        <end position="1592"/>
    </location>
</feature>
<feature type="compositionally biased region" description="Low complexity" evidence="1">
    <location>
        <begin position="584"/>
        <end position="596"/>
    </location>
</feature>
<dbReference type="Proteomes" id="UP000221165">
    <property type="component" value="Unassembled WGS sequence"/>
</dbReference>
<feature type="compositionally biased region" description="Basic and acidic residues" evidence="1">
    <location>
        <begin position="789"/>
        <end position="817"/>
    </location>
</feature>
<feature type="compositionally biased region" description="Basic and acidic residues" evidence="1">
    <location>
        <begin position="737"/>
        <end position="751"/>
    </location>
</feature>
<feature type="compositionally biased region" description="Acidic residues" evidence="1">
    <location>
        <begin position="1565"/>
        <end position="1574"/>
    </location>
</feature>
<dbReference type="GO" id="GO:0044528">
    <property type="term" value="P:regulation of mitochondrial mRNA stability"/>
    <property type="evidence" value="ECO:0007669"/>
    <property type="project" value="TreeGrafter"/>
</dbReference>
<dbReference type="GO" id="GO:0003723">
    <property type="term" value="F:RNA binding"/>
    <property type="evidence" value="ECO:0007669"/>
    <property type="project" value="TreeGrafter"/>
</dbReference>
<keyword evidence="2 3" id="KW-0812">Transmembrane</keyword>
<name>A0A2C6L2M8_9APIC</name>
<feature type="compositionally biased region" description="Basic and acidic residues" evidence="1">
    <location>
        <begin position="950"/>
        <end position="964"/>
    </location>
</feature>
<proteinExistence type="predicted"/>
<dbReference type="InterPro" id="IPR050870">
    <property type="entry name" value="FAST_kinase"/>
</dbReference>
<feature type="region of interest" description="Disordered" evidence="1">
    <location>
        <begin position="36"/>
        <end position="73"/>
    </location>
</feature>
<accession>A0A2C6L2M8</accession>
<feature type="compositionally biased region" description="Low complexity" evidence="1">
    <location>
        <begin position="910"/>
        <end position="927"/>
    </location>
</feature>
<feature type="compositionally biased region" description="Basic and acidic residues" evidence="1">
    <location>
        <begin position="598"/>
        <end position="607"/>
    </location>
</feature>
<dbReference type="PANTHER" id="PTHR21228">
    <property type="entry name" value="FAST LEU-RICH DOMAIN-CONTAINING"/>
    <property type="match status" value="1"/>
</dbReference>
<feature type="region of interest" description="Disordered" evidence="1">
    <location>
        <begin position="1"/>
        <end position="20"/>
    </location>
</feature>
<dbReference type="OrthoDB" id="2019031at2759"/>
<dbReference type="GeneID" id="94427564"/>
<protein>
    <submittedName>
        <fullName evidence="3">Transmembrane protein</fullName>
    </submittedName>
</protein>
<feature type="compositionally biased region" description="Polar residues" evidence="1">
    <location>
        <begin position="935"/>
        <end position="944"/>
    </location>
</feature>